<evidence type="ECO:0000313" key="1">
    <source>
        <dbReference type="EMBL" id="KAJ7779850.1"/>
    </source>
</evidence>
<sequence length="104" mass="11667">MSAKNVTSCLYVIFDTIIRFTTNFSREEGNSTKKRVHSGINRDLASRAHGKVFSKGKLSLDRYWRGRNGADSKSLPFRHVLRDSSASGLPIKGSERILEAQEPL</sequence>
<accession>A0AAD7NY62</accession>
<reference evidence="1" key="1">
    <citation type="submission" date="2023-03" db="EMBL/GenBank/DDBJ databases">
        <title>Massive genome expansion in bonnet fungi (Mycena s.s.) driven by repeated elements and novel gene families across ecological guilds.</title>
        <authorList>
            <consortium name="Lawrence Berkeley National Laboratory"/>
            <person name="Harder C.B."/>
            <person name="Miyauchi S."/>
            <person name="Viragh M."/>
            <person name="Kuo A."/>
            <person name="Thoen E."/>
            <person name="Andreopoulos B."/>
            <person name="Lu D."/>
            <person name="Skrede I."/>
            <person name="Drula E."/>
            <person name="Henrissat B."/>
            <person name="Morin E."/>
            <person name="Kohler A."/>
            <person name="Barry K."/>
            <person name="LaButti K."/>
            <person name="Morin E."/>
            <person name="Salamov A."/>
            <person name="Lipzen A."/>
            <person name="Mereny Z."/>
            <person name="Hegedus B."/>
            <person name="Baldrian P."/>
            <person name="Stursova M."/>
            <person name="Weitz H."/>
            <person name="Taylor A."/>
            <person name="Grigoriev I.V."/>
            <person name="Nagy L.G."/>
            <person name="Martin F."/>
            <person name="Kauserud H."/>
        </authorList>
    </citation>
    <scope>NUCLEOTIDE SEQUENCE</scope>
    <source>
        <strain evidence="1">CBHHK182m</strain>
    </source>
</reference>
<dbReference type="EMBL" id="JARKIB010000005">
    <property type="protein sequence ID" value="KAJ7779850.1"/>
    <property type="molecule type" value="Genomic_DNA"/>
</dbReference>
<proteinExistence type="predicted"/>
<evidence type="ECO:0000313" key="2">
    <source>
        <dbReference type="Proteomes" id="UP001215598"/>
    </source>
</evidence>
<keyword evidence="2" id="KW-1185">Reference proteome</keyword>
<dbReference type="Proteomes" id="UP001215598">
    <property type="component" value="Unassembled WGS sequence"/>
</dbReference>
<protein>
    <submittedName>
        <fullName evidence="1">Uncharacterized protein</fullName>
    </submittedName>
</protein>
<gene>
    <name evidence="1" type="ORF">B0H16DRAFT_1448284</name>
</gene>
<organism evidence="1 2">
    <name type="scientific">Mycena metata</name>
    <dbReference type="NCBI Taxonomy" id="1033252"/>
    <lineage>
        <taxon>Eukaryota</taxon>
        <taxon>Fungi</taxon>
        <taxon>Dikarya</taxon>
        <taxon>Basidiomycota</taxon>
        <taxon>Agaricomycotina</taxon>
        <taxon>Agaricomycetes</taxon>
        <taxon>Agaricomycetidae</taxon>
        <taxon>Agaricales</taxon>
        <taxon>Marasmiineae</taxon>
        <taxon>Mycenaceae</taxon>
        <taxon>Mycena</taxon>
    </lineage>
</organism>
<comment type="caution">
    <text evidence="1">The sequence shown here is derived from an EMBL/GenBank/DDBJ whole genome shotgun (WGS) entry which is preliminary data.</text>
</comment>
<name>A0AAD7NY62_9AGAR</name>
<dbReference type="AlphaFoldDB" id="A0AAD7NY62"/>